<dbReference type="SUPFAM" id="SSF48452">
    <property type="entry name" value="TPR-like"/>
    <property type="match status" value="1"/>
</dbReference>
<proteinExistence type="predicted"/>
<dbReference type="OrthoDB" id="1290858at2"/>
<dbReference type="InterPro" id="IPR050498">
    <property type="entry name" value="Ycf3"/>
</dbReference>
<keyword evidence="6" id="KW-1185">Reference proteome</keyword>
<dbReference type="PANTHER" id="PTHR44858:SF1">
    <property type="entry name" value="UDP-N-ACETYLGLUCOSAMINE--PEPTIDE N-ACETYLGLUCOSAMINYLTRANSFERASE SPINDLY-RELATED"/>
    <property type="match status" value="1"/>
</dbReference>
<comment type="caution">
    <text evidence="5">The sequence shown here is derived from an EMBL/GenBank/DDBJ whole genome shotgun (WGS) entry which is preliminary data.</text>
</comment>
<sequence length="146" mass="17094">MKRTIILLFFLFHFSFTNANEKYSYNKYTSATLSLDTAKANKFYKKGLISAKNENYKEAFDYFTKAINSNPNFAEAYLKRAIVRYKAKIYENIWGDYDMAIKLKPDYGEAYYERGRFKGQISGSGLLKRAENEDIKKAKELGYKPF</sequence>
<evidence type="ECO:0000313" key="5">
    <source>
        <dbReference type="EMBL" id="TCC93773.1"/>
    </source>
</evidence>
<dbReference type="InterPro" id="IPR011990">
    <property type="entry name" value="TPR-like_helical_dom_sf"/>
</dbReference>
<keyword evidence="2 3" id="KW-0802">TPR repeat</keyword>
<gene>
    <name evidence="5" type="ORF">EZ428_03095</name>
</gene>
<evidence type="ECO:0000256" key="3">
    <source>
        <dbReference type="PROSITE-ProRule" id="PRU00339"/>
    </source>
</evidence>
<feature type="repeat" description="TPR" evidence="3">
    <location>
        <begin position="40"/>
        <end position="73"/>
    </location>
</feature>
<keyword evidence="4" id="KW-0732">Signal</keyword>
<feature type="signal peptide" evidence="4">
    <location>
        <begin position="1"/>
        <end position="19"/>
    </location>
</feature>
<dbReference type="RefSeq" id="WP_131551639.1">
    <property type="nucleotide sequence ID" value="NZ_SJSK01000001.1"/>
</dbReference>
<dbReference type="Proteomes" id="UP000292884">
    <property type="component" value="Unassembled WGS sequence"/>
</dbReference>
<dbReference type="PANTHER" id="PTHR44858">
    <property type="entry name" value="TETRATRICOPEPTIDE REPEAT PROTEIN 6"/>
    <property type="match status" value="1"/>
</dbReference>
<dbReference type="InterPro" id="IPR019734">
    <property type="entry name" value="TPR_rpt"/>
</dbReference>
<keyword evidence="1" id="KW-0677">Repeat</keyword>
<dbReference type="SMART" id="SM00028">
    <property type="entry name" value="TPR"/>
    <property type="match status" value="2"/>
</dbReference>
<evidence type="ECO:0000256" key="1">
    <source>
        <dbReference type="ARBA" id="ARBA00022737"/>
    </source>
</evidence>
<dbReference type="EMBL" id="SJSK01000001">
    <property type="protein sequence ID" value="TCC93773.1"/>
    <property type="molecule type" value="Genomic_DNA"/>
</dbReference>
<dbReference type="AlphaFoldDB" id="A0A4R0N346"/>
<name>A0A4R0N346_9SPHI</name>
<evidence type="ECO:0000256" key="4">
    <source>
        <dbReference type="SAM" id="SignalP"/>
    </source>
</evidence>
<evidence type="ECO:0000256" key="2">
    <source>
        <dbReference type="ARBA" id="ARBA00022803"/>
    </source>
</evidence>
<dbReference type="PROSITE" id="PS50005">
    <property type="entry name" value="TPR"/>
    <property type="match status" value="1"/>
</dbReference>
<evidence type="ECO:0000313" key="6">
    <source>
        <dbReference type="Proteomes" id="UP000292884"/>
    </source>
</evidence>
<dbReference type="GO" id="GO:0046813">
    <property type="term" value="P:receptor-mediated virion attachment to host cell"/>
    <property type="evidence" value="ECO:0007669"/>
    <property type="project" value="TreeGrafter"/>
</dbReference>
<feature type="chain" id="PRO_5020215140" evidence="4">
    <location>
        <begin position="20"/>
        <end position="146"/>
    </location>
</feature>
<dbReference type="Gene3D" id="1.25.40.10">
    <property type="entry name" value="Tetratricopeptide repeat domain"/>
    <property type="match status" value="1"/>
</dbReference>
<protein>
    <submittedName>
        <fullName evidence="5">Uncharacterized protein</fullName>
    </submittedName>
</protein>
<reference evidence="5 6" key="1">
    <citation type="submission" date="2019-02" db="EMBL/GenBank/DDBJ databases">
        <title>Pedobacter sp. RP-1-13 sp. nov., isolated from Arctic soil.</title>
        <authorList>
            <person name="Dahal R.H."/>
        </authorList>
    </citation>
    <scope>NUCLEOTIDE SEQUENCE [LARGE SCALE GENOMIC DNA]</scope>
    <source>
        <strain evidence="5 6">RP-1-13</strain>
    </source>
</reference>
<accession>A0A4R0N346</accession>
<dbReference type="GO" id="GO:0009279">
    <property type="term" value="C:cell outer membrane"/>
    <property type="evidence" value="ECO:0007669"/>
    <property type="project" value="TreeGrafter"/>
</dbReference>
<organism evidence="5 6">
    <name type="scientific">Pedobacter frigiditerrae</name>
    <dbReference type="NCBI Taxonomy" id="2530452"/>
    <lineage>
        <taxon>Bacteria</taxon>
        <taxon>Pseudomonadati</taxon>
        <taxon>Bacteroidota</taxon>
        <taxon>Sphingobacteriia</taxon>
        <taxon>Sphingobacteriales</taxon>
        <taxon>Sphingobacteriaceae</taxon>
        <taxon>Pedobacter</taxon>
    </lineage>
</organism>